<dbReference type="InterPro" id="IPR004815">
    <property type="entry name" value="Lon_bac/euk-typ"/>
</dbReference>
<dbReference type="Gene3D" id="2.30.130.40">
    <property type="entry name" value="LON domain-like"/>
    <property type="match status" value="1"/>
</dbReference>
<evidence type="ECO:0000256" key="3">
    <source>
        <dbReference type="ARBA" id="ARBA00022801"/>
    </source>
</evidence>
<evidence type="ECO:0000256" key="4">
    <source>
        <dbReference type="ARBA" id="ARBA00022825"/>
    </source>
</evidence>
<dbReference type="Gene3D" id="1.20.58.1480">
    <property type="match status" value="1"/>
</dbReference>
<dbReference type="InterPro" id="IPR046336">
    <property type="entry name" value="Lon_prtase_N_sf"/>
</dbReference>
<keyword evidence="6" id="KW-0576">Peroxisome</keyword>
<dbReference type="PRINTS" id="PR00830">
    <property type="entry name" value="ENDOLAPTASE"/>
</dbReference>
<dbReference type="EC" id="3.4.21.-" evidence="7 11"/>
<feature type="compositionally biased region" description="Polar residues" evidence="12">
    <location>
        <begin position="81"/>
        <end position="101"/>
    </location>
</feature>
<dbReference type="Gene3D" id="3.40.50.300">
    <property type="entry name" value="P-loop containing nucleotide triphosphate hydrolases"/>
    <property type="match status" value="1"/>
</dbReference>
<evidence type="ECO:0000259" key="13">
    <source>
        <dbReference type="PROSITE" id="PS51786"/>
    </source>
</evidence>
<dbReference type="InterPro" id="IPR003959">
    <property type="entry name" value="ATPase_AAA_core"/>
</dbReference>
<proteinExistence type="inferred from homology"/>
<dbReference type="InterPro" id="IPR020568">
    <property type="entry name" value="Ribosomal_Su5_D2-typ_SF"/>
</dbReference>
<dbReference type="InterPro" id="IPR008268">
    <property type="entry name" value="Peptidase_S16_AS"/>
</dbReference>
<dbReference type="GO" id="GO:0006508">
    <property type="term" value="P:proteolysis"/>
    <property type="evidence" value="ECO:0007669"/>
    <property type="project" value="UniProtKB-KW"/>
</dbReference>
<feature type="compositionally biased region" description="Basic and acidic residues" evidence="12">
    <location>
        <begin position="112"/>
        <end position="122"/>
    </location>
</feature>
<dbReference type="Gene3D" id="3.30.230.10">
    <property type="match status" value="1"/>
</dbReference>
<keyword evidence="4 7" id="KW-0720">Serine protease</keyword>
<dbReference type="SMART" id="SM00464">
    <property type="entry name" value="LON"/>
    <property type="match status" value="1"/>
</dbReference>
<feature type="active site" evidence="8 9">
    <location>
        <position position="802"/>
    </location>
</feature>
<dbReference type="PIRSF" id="PIRSF001174">
    <property type="entry name" value="Lon_proteas"/>
    <property type="match status" value="1"/>
</dbReference>
<sequence length="871" mass="96505">MHNPVTIPTSLPLVPLHNKKVLLPGVVSKIVLRNRDSIFLLRRLHKIFDPKNFPIVGCIPIIRKTAPSTLQGSENDRVITNGPSSTGDDDNSTQAEPTTAPQVPVLHPQRPRRADKTKKSDDQLDAAPGEPPTSSEDLFTFGCAARIMRIERVGFGGFTIFVEGLSRFRVDRIIQETPYLIASVTHYPEPLEVSTAKAAEIHDQVLRFRALAREFLVKMKELQLPDALTAQLQRLVEQAPPSTLANLLVTVIDASFDERLSMLESTELGARLEKAGEWITRQLHISQQVHSTIEDKLSKKQREFYLRQQLNAIKEELGEKDSDDNLNSSGNTEEDEITDLGRRLADANLPEEAAAASQRELKRLKRLHPSTAEWSVVRTYLETVAELPWSKSSEDVLDIRRAREQLEADHYGCVWVRRFLDIVKKRILEYLSVVKSIATALSRRFHRISLGGVRDEADIRGHRRTYVGALPGLVIHGLKKCGVNNPVFLLDEIDKTASSSHYGDPTAALLEVLDPEQNNTFTDHYLNLPFDLSHVVFIATANTLDTIPPALLDRMEVIPLPGYTFEEKLHIARSHLVPKQVLEHGLKKGDVVMADDVVLRIAEGYTRESGVRGLERAIAAVVRAKCVEVAELREQGREDKYRPEVKVKDLEDILGIEKFDDEIAQRESIPGIVTGLAYTSSGSGGILFIEASQMPGKGNLQLTGKLGDVIKESAQIAMSWVKTHAYTLRLTASANSNVLENVDIHVHVPSGSVPKDGPSAGITIVTALVSLLSGRRVPPTTAMTGEITLRGNVLPVGGIKEKVIAAHRAGIHRIIVPFRNKKDVMGDVPAAVRDQIEFVFVKTVGDVLTEAFEVNKGSRRPEKVVVVESRL</sequence>
<keyword evidence="2 7" id="KW-0547">Nucleotide-binding</keyword>
<feature type="region of interest" description="Disordered" evidence="12">
    <location>
        <begin position="70"/>
        <end position="135"/>
    </location>
</feature>
<dbReference type="AlphaFoldDB" id="A0A433QV31"/>
<gene>
    <name evidence="15" type="ORF">BC938DRAFT_470714</name>
</gene>
<dbReference type="GO" id="GO:0016887">
    <property type="term" value="F:ATP hydrolysis activity"/>
    <property type="evidence" value="ECO:0007669"/>
    <property type="project" value="InterPro"/>
</dbReference>
<dbReference type="Pfam" id="PF00004">
    <property type="entry name" value="AAA"/>
    <property type="match status" value="1"/>
</dbReference>
<evidence type="ECO:0000256" key="12">
    <source>
        <dbReference type="SAM" id="MobiDB-lite"/>
    </source>
</evidence>
<feature type="domain" description="Lon N-terminal" evidence="14">
    <location>
        <begin position="11"/>
        <end position="283"/>
    </location>
</feature>
<dbReference type="EMBL" id="RBNJ01001035">
    <property type="protein sequence ID" value="RUS33650.1"/>
    <property type="molecule type" value="Genomic_DNA"/>
</dbReference>
<evidence type="ECO:0000256" key="9">
    <source>
        <dbReference type="PROSITE-ProRule" id="PRU01122"/>
    </source>
</evidence>
<evidence type="ECO:0000313" key="16">
    <source>
        <dbReference type="Proteomes" id="UP000274822"/>
    </source>
</evidence>
<dbReference type="InterPro" id="IPR027065">
    <property type="entry name" value="Lon_Prtase"/>
</dbReference>
<organism evidence="15 16">
    <name type="scientific">Jimgerdemannia flammicorona</name>
    <dbReference type="NCBI Taxonomy" id="994334"/>
    <lineage>
        <taxon>Eukaryota</taxon>
        <taxon>Fungi</taxon>
        <taxon>Fungi incertae sedis</taxon>
        <taxon>Mucoromycota</taxon>
        <taxon>Mucoromycotina</taxon>
        <taxon>Endogonomycetes</taxon>
        <taxon>Endogonales</taxon>
        <taxon>Endogonaceae</taxon>
        <taxon>Jimgerdemannia</taxon>
    </lineage>
</organism>
<dbReference type="SUPFAM" id="SSF52540">
    <property type="entry name" value="P-loop containing nucleoside triphosphate hydrolases"/>
    <property type="match status" value="1"/>
</dbReference>
<keyword evidence="16" id="KW-1185">Reference proteome</keyword>
<accession>A0A433QV31</accession>
<reference evidence="15 16" key="1">
    <citation type="journal article" date="2018" name="New Phytol.">
        <title>Phylogenomics of Endogonaceae and evolution of mycorrhizas within Mucoromycota.</title>
        <authorList>
            <person name="Chang Y."/>
            <person name="Desiro A."/>
            <person name="Na H."/>
            <person name="Sandor L."/>
            <person name="Lipzen A."/>
            <person name="Clum A."/>
            <person name="Barry K."/>
            <person name="Grigoriev I.V."/>
            <person name="Martin F.M."/>
            <person name="Stajich J.E."/>
            <person name="Smith M.E."/>
            <person name="Bonito G."/>
            <person name="Spatafora J.W."/>
        </authorList>
    </citation>
    <scope>NUCLEOTIDE SEQUENCE [LARGE SCALE GENOMIC DNA]</scope>
    <source>
        <strain evidence="15 16">AD002</strain>
    </source>
</reference>
<dbReference type="InterPro" id="IPR015947">
    <property type="entry name" value="PUA-like_sf"/>
</dbReference>
<dbReference type="FunFam" id="1.20.5.5270:FF:000002">
    <property type="entry name" value="Lon protease homolog"/>
    <property type="match status" value="1"/>
</dbReference>
<dbReference type="InterPro" id="IPR027417">
    <property type="entry name" value="P-loop_NTPase"/>
</dbReference>
<dbReference type="FunFam" id="1.10.8.60:FF:000091">
    <property type="entry name" value="Lon protease homolog 2, peroxisomal"/>
    <property type="match status" value="1"/>
</dbReference>
<evidence type="ECO:0000256" key="5">
    <source>
        <dbReference type="ARBA" id="ARBA00022840"/>
    </source>
</evidence>
<evidence type="ECO:0000256" key="11">
    <source>
        <dbReference type="RuleBase" id="RU000592"/>
    </source>
</evidence>
<dbReference type="InterPro" id="IPR003111">
    <property type="entry name" value="Lon_prtase_N"/>
</dbReference>
<comment type="caution">
    <text evidence="15">The sequence shown here is derived from an EMBL/GenBank/DDBJ whole genome shotgun (WGS) entry which is preliminary data.</text>
</comment>
<dbReference type="PROSITE" id="PS01046">
    <property type="entry name" value="LON_SER"/>
    <property type="match status" value="1"/>
</dbReference>
<dbReference type="GO" id="GO:0004176">
    <property type="term" value="F:ATP-dependent peptidase activity"/>
    <property type="evidence" value="ECO:0007669"/>
    <property type="project" value="UniProtKB-UniRule"/>
</dbReference>
<dbReference type="Pfam" id="PF22667">
    <property type="entry name" value="Lon_lid"/>
    <property type="match status" value="1"/>
</dbReference>
<feature type="active site" evidence="8 9">
    <location>
        <position position="759"/>
    </location>
</feature>
<dbReference type="PANTHER" id="PTHR10046">
    <property type="entry name" value="ATP DEPENDENT LON PROTEASE FAMILY MEMBER"/>
    <property type="match status" value="1"/>
</dbReference>
<dbReference type="InterPro" id="IPR014721">
    <property type="entry name" value="Ribsml_uS5_D2-typ_fold_subgr"/>
</dbReference>
<keyword evidence="5 7" id="KW-0067">ATP-binding</keyword>
<dbReference type="Proteomes" id="UP000274822">
    <property type="component" value="Unassembled WGS sequence"/>
</dbReference>
<dbReference type="PROSITE" id="PS51787">
    <property type="entry name" value="LON_N"/>
    <property type="match status" value="1"/>
</dbReference>
<evidence type="ECO:0000313" key="15">
    <source>
        <dbReference type="EMBL" id="RUS33650.1"/>
    </source>
</evidence>
<feature type="region of interest" description="Disordered" evidence="12">
    <location>
        <begin position="316"/>
        <end position="336"/>
    </location>
</feature>
<dbReference type="Gene3D" id="1.10.8.60">
    <property type="match status" value="1"/>
</dbReference>
<evidence type="ECO:0000256" key="6">
    <source>
        <dbReference type="ARBA" id="ARBA00023140"/>
    </source>
</evidence>
<dbReference type="GO" id="GO:0005524">
    <property type="term" value="F:ATP binding"/>
    <property type="evidence" value="ECO:0007669"/>
    <property type="project" value="UniProtKB-KW"/>
</dbReference>
<dbReference type="FunFam" id="3.30.230.10:FF:000019">
    <property type="entry name" value="Lon protease homolog 2, peroxisomal"/>
    <property type="match status" value="1"/>
</dbReference>
<dbReference type="Pfam" id="PF02190">
    <property type="entry name" value="LON_substr_bdg"/>
    <property type="match status" value="1"/>
</dbReference>
<dbReference type="Pfam" id="PF05362">
    <property type="entry name" value="Lon_C"/>
    <property type="match status" value="1"/>
</dbReference>
<protein>
    <recommendedName>
        <fullName evidence="7 11">Lon protease homolog</fullName>
        <ecNumber evidence="7 11">3.4.21.-</ecNumber>
    </recommendedName>
</protein>
<dbReference type="InterPro" id="IPR054594">
    <property type="entry name" value="Lon_lid"/>
</dbReference>
<feature type="domain" description="Lon proteolytic" evidence="13">
    <location>
        <begin position="667"/>
        <end position="854"/>
    </location>
</feature>
<evidence type="ECO:0000259" key="14">
    <source>
        <dbReference type="PROSITE" id="PS51787"/>
    </source>
</evidence>
<dbReference type="SUPFAM" id="SSF54211">
    <property type="entry name" value="Ribosomal protein S5 domain 2-like"/>
    <property type="match status" value="1"/>
</dbReference>
<comment type="similarity">
    <text evidence="7 9 10">Belongs to the peptidase S16 family.</text>
</comment>
<dbReference type="PROSITE" id="PS51786">
    <property type="entry name" value="LON_PROTEOLYTIC"/>
    <property type="match status" value="1"/>
</dbReference>
<keyword evidence="1 7" id="KW-0645">Protease</keyword>
<dbReference type="SUPFAM" id="SSF88697">
    <property type="entry name" value="PUA domain-like"/>
    <property type="match status" value="1"/>
</dbReference>
<name>A0A433QV31_9FUNG</name>
<keyword evidence="3 7" id="KW-0378">Hydrolase</keyword>
<dbReference type="GO" id="GO:0004252">
    <property type="term" value="F:serine-type endopeptidase activity"/>
    <property type="evidence" value="ECO:0007669"/>
    <property type="project" value="UniProtKB-UniRule"/>
</dbReference>
<dbReference type="InterPro" id="IPR008269">
    <property type="entry name" value="Lon_proteolytic"/>
</dbReference>
<dbReference type="GO" id="GO:0030163">
    <property type="term" value="P:protein catabolic process"/>
    <property type="evidence" value="ECO:0007669"/>
    <property type="project" value="InterPro"/>
</dbReference>
<evidence type="ECO:0000256" key="2">
    <source>
        <dbReference type="ARBA" id="ARBA00022741"/>
    </source>
</evidence>
<evidence type="ECO:0000256" key="7">
    <source>
        <dbReference type="PIRNR" id="PIRNR001174"/>
    </source>
</evidence>
<dbReference type="Gene3D" id="1.20.5.5270">
    <property type="match status" value="1"/>
</dbReference>
<evidence type="ECO:0000256" key="10">
    <source>
        <dbReference type="RuleBase" id="RU000591"/>
    </source>
</evidence>
<evidence type="ECO:0000256" key="1">
    <source>
        <dbReference type="ARBA" id="ARBA00022670"/>
    </source>
</evidence>
<evidence type="ECO:0000256" key="8">
    <source>
        <dbReference type="PIRSR" id="PIRSR001174-1"/>
    </source>
</evidence>